<feature type="non-terminal residue" evidence="1">
    <location>
        <position position="1"/>
    </location>
</feature>
<comment type="caution">
    <text evidence="1">The sequence shown here is derived from an EMBL/GenBank/DDBJ whole genome shotgun (WGS) entry which is preliminary data.</text>
</comment>
<dbReference type="EMBL" id="NIVC01001325">
    <property type="protein sequence ID" value="PAA69427.1"/>
    <property type="molecule type" value="Genomic_DNA"/>
</dbReference>
<proteinExistence type="predicted"/>
<evidence type="ECO:0000313" key="1">
    <source>
        <dbReference type="EMBL" id="PAA69427.1"/>
    </source>
</evidence>
<organism evidence="1 2">
    <name type="scientific">Macrostomum lignano</name>
    <dbReference type="NCBI Taxonomy" id="282301"/>
    <lineage>
        <taxon>Eukaryota</taxon>
        <taxon>Metazoa</taxon>
        <taxon>Spiralia</taxon>
        <taxon>Lophotrochozoa</taxon>
        <taxon>Platyhelminthes</taxon>
        <taxon>Rhabditophora</taxon>
        <taxon>Macrostomorpha</taxon>
        <taxon>Macrostomida</taxon>
        <taxon>Macrostomidae</taxon>
        <taxon>Macrostomum</taxon>
    </lineage>
</organism>
<name>A0A267F8C5_9PLAT</name>
<reference evidence="1 2" key="1">
    <citation type="submission" date="2017-06" db="EMBL/GenBank/DDBJ databases">
        <title>A platform for efficient transgenesis in Macrostomum lignano, a flatworm model organism for stem cell research.</title>
        <authorList>
            <person name="Berezikov E."/>
        </authorList>
    </citation>
    <scope>NUCLEOTIDE SEQUENCE [LARGE SCALE GENOMIC DNA]</scope>
    <source>
        <strain evidence="1">DV1</strain>
        <tissue evidence="1">Whole organism</tissue>
    </source>
</reference>
<gene>
    <name evidence="1" type="ORF">BOX15_Mlig009803g1</name>
</gene>
<evidence type="ECO:0000313" key="2">
    <source>
        <dbReference type="Proteomes" id="UP000215902"/>
    </source>
</evidence>
<protein>
    <submittedName>
        <fullName evidence="1">Uncharacterized protein</fullName>
    </submittedName>
</protein>
<keyword evidence="2" id="KW-1185">Reference proteome</keyword>
<accession>A0A267F8C5</accession>
<dbReference type="Proteomes" id="UP000215902">
    <property type="component" value="Unassembled WGS sequence"/>
</dbReference>
<dbReference type="AlphaFoldDB" id="A0A267F8C5"/>
<sequence>ADSQVQKFYLPFSGLTATSRSSSIGNVHDYYRNLELELTVTCDAFRASVQPSEFSRNLFGFQTRLVLPQGQVFYSVRYHQPRYPFRTVINRVRPLTLLPGFHLLTTSNSQDGWSDFCCQLFAVCELSVNDGAFAQALVRLALNLPRTSPTLYIRLKDQQPALIDFFFQQANAQPEVLCVFSDIVWRLAKQANVVLVFEARHLVSAIQILSVHRNAGGPARFLLVQFGLEFLDWNDGPDADSGLADFAARAAPALAEAEASIAPETAVSRNSPAALLSRLVSRLSMRWGARLAEETVSTSAQDSRPRGSLVTGTLTHVIRSLKPDHYRNLLRASLLSQVFARHFPDLWRQGGSPMQLLPRLLSLSELWQPLDDCLHFRDQLGAECVDQLAEFSRRLADGLLERTLSLAEFWQLRESLSGRSWPELCRLLSFFACRSKPLPADASDRIGQLDALVSDRLAEDEAACRLLRRLAFEPRWPVAGDRGGDWDLQAALDGWLNSRPRVVLGELCSFSLFEAVTGQPLPDGLKHLLASRLFFAVARRQLRQVGSDGCGGGLLGLLTRALRDFQATFGAELVDARLSANCDSGSSGDAAAEICAEPLAAEYNWSAAVEEVRLCRLALKTSLTPHLLARLARHRLWRQFARRLSDWPCLPGPARAPAEELAGSPPDGLTIRQFDRLVARLLLGLGFLGPAGWRQARQLLVPFCGGEFFPSEFFDKWINPEEIMQPFNCENSIRHEFRSQQSNCGICVLLIDPCDDTNNKKFENEVEEKLRQFGRILITRPAASASSDSGDGTARFVLQLSNLDDLFHAEQDWSFRVRCRFVLPGAEIFPEPPVGPPTSCRPDCPVRRLPPGAFQDGVLDRLAPSDWLRLSRSCVCFRRLVSWRPRLGLRLRQLDFADSGDSLDDSGERQQEEDELQQFLRCLGSASDLRSLSVTKATPPGLSLALSRIARCLPALTELRLPVCPSPLDCLLAGDSLRCLTVLHLADPDSRLPRGWRRSSRQAVKRFNDQALWLLMRGCGRHLEQLSLPAQQLRKAEAFCFIADCRLRQLTLTNVANETVVTAAAEACGSGLVSLRLTLARRLERLGDRVGWEKLEKLEELRIERPGS</sequence>